<evidence type="ECO:0000313" key="8">
    <source>
        <dbReference type="Proteomes" id="UP000235145"/>
    </source>
</evidence>
<keyword evidence="5" id="KW-0812">Transmembrane</keyword>
<feature type="transmembrane region" description="Helical" evidence="5">
    <location>
        <begin position="50"/>
        <end position="69"/>
    </location>
</feature>
<dbReference type="InterPro" id="IPR014018">
    <property type="entry name" value="SecA_motor_DEAD"/>
</dbReference>
<dbReference type="GO" id="GO:0006605">
    <property type="term" value="P:protein targeting"/>
    <property type="evidence" value="ECO:0007669"/>
    <property type="project" value="InterPro"/>
</dbReference>
<evidence type="ECO:0000313" key="7">
    <source>
        <dbReference type="EMBL" id="KAJ0223196.1"/>
    </source>
</evidence>
<dbReference type="InterPro" id="IPR000185">
    <property type="entry name" value="SecA"/>
</dbReference>
<keyword evidence="5" id="KW-0472">Membrane</keyword>
<dbReference type="AlphaFoldDB" id="A0A9R1WIR2"/>
<sequence length="86" mass="9919">MFIRPKPFHFAIDDKVDYVLIDEGRNPLLISGEASKDAARYPVAAKVVELLMRGLVFYFFALFFFSFLMSCYPSPLYEYLTICSTT</sequence>
<dbReference type="Gene3D" id="3.40.50.300">
    <property type="entry name" value="P-loop containing nucleotide triphosphate hydrolases"/>
    <property type="match status" value="1"/>
</dbReference>
<dbReference type="PANTHER" id="PTHR30612:SF11">
    <property type="entry name" value="PROTEIN TRANSLOCASE SUBUNIT SECA2, CHLOROPLASTIC"/>
    <property type="match status" value="1"/>
</dbReference>
<keyword evidence="2" id="KW-0653">Protein transport</keyword>
<dbReference type="Proteomes" id="UP000235145">
    <property type="component" value="Unassembled WGS sequence"/>
</dbReference>
<keyword evidence="3" id="KW-0811">Translocation</keyword>
<dbReference type="EC" id="7.4.2.4" evidence="1"/>
<dbReference type="InterPro" id="IPR011115">
    <property type="entry name" value="SecA_DEAD"/>
</dbReference>
<name>A0A9R1WIR2_LACSA</name>
<dbReference type="GO" id="GO:0017038">
    <property type="term" value="P:protein import"/>
    <property type="evidence" value="ECO:0007669"/>
    <property type="project" value="InterPro"/>
</dbReference>
<protein>
    <recommendedName>
        <fullName evidence="1">chloroplast protein-transporting ATPase</fullName>
        <ecNumber evidence="1">7.4.2.4</ecNumber>
    </recommendedName>
</protein>
<evidence type="ECO:0000256" key="1">
    <source>
        <dbReference type="ARBA" id="ARBA00012047"/>
    </source>
</evidence>
<keyword evidence="5" id="KW-1133">Transmembrane helix</keyword>
<dbReference type="InterPro" id="IPR027417">
    <property type="entry name" value="P-loop_NTPase"/>
</dbReference>
<dbReference type="GO" id="GO:0016464">
    <property type="term" value="F:chloroplast protein-transporting ATPase activity"/>
    <property type="evidence" value="ECO:0007669"/>
    <property type="project" value="UniProtKB-EC"/>
</dbReference>
<feature type="domain" description="SecA family profile" evidence="6">
    <location>
        <begin position="1"/>
        <end position="86"/>
    </location>
</feature>
<dbReference type="Gene3D" id="3.90.1440.10">
    <property type="entry name" value="SecA, preprotein cross-linking domain"/>
    <property type="match status" value="1"/>
</dbReference>
<proteinExistence type="predicted"/>
<evidence type="ECO:0000256" key="4">
    <source>
        <dbReference type="ARBA" id="ARBA00034043"/>
    </source>
</evidence>
<gene>
    <name evidence="7" type="ORF">LSAT_V11C200067970</name>
</gene>
<reference evidence="7 8" key="1">
    <citation type="journal article" date="2017" name="Nat. Commun.">
        <title>Genome assembly with in vitro proximity ligation data and whole-genome triplication in lettuce.</title>
        <authorList>
            <person name="Reyes-Chin-Wo S."/>
            <person name="Wang Z."/>
            <person name="Yang X."/>
            <person name="Kozik A."/>
            <person name="Arikit S."/>
            <person name="Song C."/>
            <person name="Xia L."/>
            <person name="Froenicke L."/>
            <person name="Lavelle D.O."/>
            <person name="Truco M.J."/>
            <person name="Xia R."/>
            <person name="Zhu S."/>
            <person name="Xu C."/>
            <person name="Xu H."/>
            <person name="Xu X."/>
            <person name="Cox K."/>
            <person name="Korf I."/>
            <person name="Meyers B.C."/>
            <person name="Michelmore R.W."/>
        </authorList>
    </citation>
    <scope>NUCLEOTIDE SEQUENCE [LARGE SCALE GENOMIC DNA]</scope>
    <source>
        <strain evidence="8">cv. Salinas</strain>
        <tissue evidence="7">Seedlings</tissue>
    </source>
</reference>
<organism evidence="7 8">
    <name type="scientific">Lactuca sativa</name>
    <name type="common">Garden lettuce</name>
    <dbReference type="NCBI Taxonomy" id="4236"/>
    <lineage>
        <taxon>Eukaryota</taxon>
        <taxon>Viridiplantae</taxon>
        <taxon>Streptophyta</taxon>
        <taxon>Embryophyta</taxon>
        <taxon>Tracheophyta</taxon>
        <taxon>Spermatophyta</taxon>
        <taxon>Magnoliopsida</taxon>
        <taxon>eudicotyledons</taxon>
        <taxon>Gunneridae</taxon>
        <taxon>Pentapetalae</taxon>
        <taxon>asterids</taxon>
        <taxon>campanulids</taxon>
        <taxon>Asterales</taxon>
        <taxon>Asteraceae</taxon>
        <taxon>Cichorioideae</taxon>
        <taxon>Cichorieae</taxon>
        <taxon>Lactucinae</taxon>
        <taxon>Lactuca</taxon>
    </lineage>
</organism>
<dbReference type="GO" id="GO:0005524">
    <property type="term" value="F:ATP binding"/>
    <property type="evidence" value="ECO:0007669"/>
    <property type="project" value="InterPro"/>
</dbReference>
<dbReference type="EMBL" id="NBSK02000002">
    <property type="protein sequence ID" value="KAJ0223196.1"/>
    <property type="molecule type" value="Genomic_DNA"/>
</dbReference>
<evidence type="ECO:0000259" key="6">
    <source>
        <dbReference type="PROSITE" id="PS51196"/>
    </source>
</evidence>
<dbReference type="GO" id="GO:0006886">
    <property type="term" value="P:intracellular protein transport"/>
    <property type="evidence" value="ECO:0007669"/>
    <property type="project" value="InterPro"/>
</dbReference>
<evidence type="ECO:0000256" key="2">
    <source>
        <dbReference type="ARBA" id="ARBA00022927"/>
    </source>
</evidence>
<evidence type="ECO:0000256" key="5">
    <source>
        <dbReference type="SAM" id="Phobius"/>
    </source>
</evidence>
<keyword evidence="2" id="KW-0813">Transport</keyword>
<dbReference type="PROSITE" id="PS51196">
    <property type="entry name" value="SECA_MOTOR_DEAD"/>
    <property type="match status" value="1"/>
</dbReference>
<dbReference type="Pfam" id="PF07517">
    <property type="entry name" value="SecA_DEAD"/>
    <property type="match status" value="1"/>
</dbReference>
<dbReference type="GO" id="GO:0016020">
    <property type="term" value="C:membrane"/>
    <property type="evidence" value="ECO:0007669"/>
    <property type="project" value="InterPro"/>
</dbReference>
<comment type="caution">
    <text evidence="7">The sequence shown here is derived from an EMBL/GenBank/DDBJ whole genome shotgun (WGS) entry which is preliminary data.</text>
</comment>
<keyword evidence="8" id="KW-1185">Reference proteome</keyword>
<accession>A0A9R1WIR2</accession>
<comment type="catalytic activity">
    <reaction evidence="4">
        <text>ATP + H2O + chloroplast-proteinSide 1 = ADP + phosphate + chloroplast-proteinSide 2.</text>
        <dbReference type="EC" id="7.4.2.4"/>
    </reaction>
</comment>
<evidence type="ECO:0000256" key="3">
    <source>
        <dbReference type="ARBA" id="ARBA00023010"/>
    </source>
</evidence>
<dbReference type="PANTHER" id="PTHR30612">
    <property type="entry name" value="SECA INNER MEMBRANE COMPONENT OF SEC PROTEIN SECRETION SYSTEM"/>
    <property type="match status" value="1"/>
</dbReference>